<evidence type="ECO:0000256" key="7">
    <source>
        <dbReference type="ARBA" id="ARBA00023136"/>
    </source>
</evidence>
<evidence type="ECO:0000256" key="3">
    <source>
        <dbReference type="ARBA" id="ARBA00022679"/>
    </source>
</evidence>
<evidence type="ECO:0000256" key="9">
    <source>
        <dbReference type="ARBA" id="ARBA00023264"/>
    </source>
</evidence>
<evidence type="ECO:0000256" key="8">
    <source>
        <dbReference type="ARBA" id="ARBA00023209"/>
    </source>
</evidence>
<dbReference type="PANTHER" id="PTHR30309:SF0">
    <property type="entry name" value="GLYCEROL-3-PHOSPHATE ACYLTRANSFERASE-RELATED"/>
    <property type="match status" value="1"/>
</dbReference>
<dbReference type="EMBL" id="MN991199">
    <property type="protein sequence ID" value="QIQ09946.1"/>
    <property type="molecule type" value="Genomic_DNA"/>
</dbReference>
<evidence type="ECO:0000256" key="5">
    <source>
        <dbReference type="ARBA" id="ARBA00022989"/>
    </source>
</evidence>
<reference evidence="11" key="1">
    <citation type="journal article" date="2020" name="J. ISSAAS">
        <title>Lactobacilli and other gastrointestinal microbiota of Peromyscus leucopus, reservoir host for agents of Lyme disease and other zoonoses in North America.</title>
        <authorList>
            <person name="Milovic A."/>
            <person name="Bassam K."/>
            <person name="Shao H."/>
            <person name="Chatzistamou I."/>
            <person name="Tufts D.M."/>
            <person name="Diuk-Wasser M."/>
            <person name="Barbour A.G."/>
        </authorList>
    </citation>
    <scope>NUCLEOTIDE SEQUENCE</scope>
    <source>
        <strain evidence="11">LL85</strain>
    </source>
</reference>
<feature type="transmembrane region" description="Helical" evidence="10">
    <location>
        <begin position="209"/>
        <end position="229"/>
    </location>
</feature>
<name>A0A6G9HIC6_9MOLU</name>
<evidence type="ECO:0000256" key="4">
    <source>
        <dbReference type="ARBA" id="ARBA00022692"/>
    </source>
</evidence>
<accession>A0A6G9HIC6</accession>
<feature type="transmembrane region" description="Helical" evidence="10">
    <location>
        <begin position="94"/>
        <end position="118"/>
    </location>
</feature>
<evidence type="ECO:0000256" key="1">
    <source>
        <dbReference type="ARBA" id="ARBA00022475"/>
    </source>
</evidence>
<keyword evidence="1 10" id="KW-1003">Cell membrane</keyword>
<dbReference type="HAMAP" id="MF_01043">
    <property type="entry name" value="PlsY"/>
    <property type="match status" value="1"/>
</dbReference>
<keyword evidence="11" id="KW-0012">Acyltransferase</keyword>
<dbReference type="PANTHER" id="PTHR30309">
    <property type="entry name" value="INNER MEMBRANE PROTEIN YGIH"/>
    <property type="match status" value="1"/>
</dbReference>
<dbReference type="NCBIfam" id="TIGR00023">
    <property type="entry name" value="glycerol-3-phosphate 1-O-acyltransferase PlsY"/>
    <property type="match status" value="1"/>
</dbReference>
<comment type="subcellular location">
    <subcellularLocation>
        <location evidence="10">Cell membrane</location>
        <topology evidence="10">Multi-pass membrane protein</topology>
    </subcellularLocation>
</comment>
<evidence type="ECO:0000256" key="6">
    <source>
        <dbReference type="ARBA" id="ARBA00023098"/>
    </source>
</evidence>
<keyword evidence="7 10" id="KW-0472">Membrane</keyword>
<gene>
    <name evidence="10 11" type="primary">plsY</name>
    <name evidence="11" type="ORF">PlMoll_1090</name>
</gene>
<comment type="pathway">
    <text evidence="10">Lipid metabolism; phospholipid metabolism.</text>
</comment>
<evidence type="ECO:0000256" key="10">
    <source>
        <dbReference type="HAMAP-Rule" id="MF_01043"/>
    </source>
</evidence>
<comment type="subunit">
    <text evidence="10">Probably interacts with PlsX.</text>
</comment>
<dbReference type="InterPro" id="IPR003811">
    <property type="entry name" value="G3P_acylTferase_PlsY"/>
</dbReference>
<evidence type="ECO:0000256" key="2">
    <source>
        <dbReference type="ARBA" id="ARBA00022516"/>
    </source>
</evidence>
<feature type="transmembrane region" description="Helical" evidence="10">
    <location>
        <begin position="63"/>
        <end position="82"/>
    </location>
</feature>
<dbReference type="SMART" id="SM01207">
    <property type="entry name" value="G3P_acyltransf"/>
    <property type="match status" value="1"/>
</dbReference>
<dbReference type="Pfam" id="PF02660">
    <property type="entry name" value="G3P_acyltransf"/>
    <property type="match status" value="1"/>
</dbReference>
<feature type="transmembrane region" description="Helical" evidence="10">
    <location>
        <begin position="166"/>
        <end position="189"/>
    </location>
</feature>
<protein>
    <recommendedName>
        <fullName evidence="10">Glycerol-3-phosphate acyltransferase</fullName>
    </recommendedName>
    <alternativeName>
        <fullName evidence="10">Acyl-PO4 G3P acyltransferase</fullName>
    </alternativeName>
    <alternativeName>
        <fullName evidence="10">Acyl-phosphate--glycerol-3-phosphate acyltransferase</fullName>
    </alternativeName>
    <alternativeName>
        <fullName evidence="10">G3P acyltransferase</fullName>
        <shortName evidence="10">GPAT</shortName>
        <ecNumber evidence="10">2.3.1.275</ecNumber>
    </alternativeName>
    <alternativeName>
        <fullName evidence="10">Lysophosphatidic acid synthase</fullName>
        <shortName evidence="10">LPA synthase</shortName>
    </alternativeName>
</protein>
<comment type="catalytic activity">
    <reaction evidence="10">
        <text>an acyl phosphate + sn-glycerol 3-phosphate = a 1-acyl-sn-glycero-3-phosphate + phosphate</text>
        <dbReference type="Rhea" id="RHEA:34075"/>
        <dbReference type="ChEBI" id="CHEBI:43474"/>
        <dbReference type="ChEBI" id="CHEBI:57597"/>
        <dbReference type="ChEBI" id="CHEBI:57970"/>
        <dbReference type="ChEBI" id="CHEBI:59918"/>
        <dbReference type="EC" id="2.3.1.275"/>
    </reaction>
</comment>
<keyword evidence="6 10" id="KW-0443">Lipid metabolism</keyword>
<organism evidence="11">
    <name type="scientific">uncultured Mycoplasmataceae bacterium</name>
    <dbReference type="NCBI Taxonomy" id="300027"/>
    <lineage>
        <taxon>Bacteria</taxon>
        <taxon>Bacillati</taxon>
        <taxon>Mycoplasmatota</taxon>
        <taxon>Mollicutes</taxon>
        <taxon>Mycoplasmataceae</taxon>
        <taxon>environmental samples</taxon>
    </lineage>
</organism>
<evidence type="ECO:0000313" key="11">
    <source>
        <dbReference type="EMBL" id="QIQ09946.1"/>
    </source>
</evidence>
<feature type="transmembrane region" description="Helical" evidence="10">
    <location>
        <begin position="7"/>
        <end position="28"/>
    </location>
</feature>
<keyword evidence="9 10" id="KW-1208">Phospholipid metabolism</keyword>
<sequence length="247" mass="27578">MIFLYTIIFCIIGYLLGSLIFGQFIAWAKNKDLTKIGSSNVGATNVRREFGSGMGLLVSVLDALKGMIAIFICWAIYGVTIFKINSSANLYPLVYLAGVFAVIGHCYPVQYLCALIKYGVDKALMWKGGKGVSTSGGVLFSVSPYLGLIAFLIWILIVLIDRRVSLGSLFCMTIATLFIFVPQIGSFYLFDHHWIYTNVNIDFDLYTNAPWLIGATFILLMFNNCLLTFKHKSNIQKIINHQESKAF</sequence>
<keyword evidence="4 10" id="KW-0812">Transmembrane</keyword>
<dbReference type="GO" id="GO:0008654">
    <property type="term" value="P:phospholipid biosynthetic process"/>
    <property type="evidence" value="ECO:0007669"/>
    <property type="project" value="UniProtKB-UniRule"/>
</dbReference>
<keyword evidence="2 10" id="KW-0444">Lipid biosynthesis</keyword>
<dbReference type="EC" id="2.3.1.275" evidence="10"/>
<comment type="function">
    <text evidence="10">Catalyzes the transfer of an acyl group from acyl-phosphate (acyl-PO(4)) to glycerol-3-phosphate (G3P) to form lysophosphatidic acid (LPA). This enzyme utilizes acyl-phosphate as fatty acyl donor, but not acyl-CoA or acyl-ACP.</text>
</comment>
<dbReference type="AlphaFoldDB" id="A0A6G9HIC6"/>
<feature type="transmembrane region" description="Helical" evidence="10">
    <location>
        <begin position="138"/>
        <end position="159"/>
    </location>
</feature>
<dbReference type="UniPathway" id="UPA00085"/>
<proteinExistence type="inferred from homology"/>
<dbReference type="GO" id="GO:0005886">
    <property type="term" value="C:plasma membrane"/>
    <property type="evidence" value="ECO:0007669"/>
    <property type="project" value="UniProtKB-SubCell"/>
</dbReference>
<dbReference type="GO" id="GO:0043772">
    <property type="term" value="F:acyl-phosphate glycerol-3-phosphate acyltransferase activity"/>
    <property type="evidence" value="ECO:0007669"/>
    <property type="project" value="UniProtKB-UniRule"/>
</dbReference>
<comment type="similarity">
    <text evidence="10">Belongs to the PlsY family.</text>
</comment>
<keyword evidence="3 10" id="KW-0808">Transferase</keyword>
<keyword evidence="8 10" id="KW-0594">Phospholipid biosynthesis</keyword>
<keyword evidence="5 10" id="KW-1133">Transmembrane helix</keyword>